<comment type="caution">
    <text evidence="2">The sequence shown here is derived from an EMBL/GenBank/DDBJ whole genome shotgun (WGS) entry which is preliminary data.</text>
</comment>
<organism evidence="2 3">
    <name type="scientific">Phaeospirillum tilakii</name>
    <dbReference type="NCBI Taxonomy" id="741673"/>
    <lineage>
        <taxon>Bacteria</taxon>
        <taxon>Pseudomonadati</taxon>
        <taxon>Pseudomonadota</taxon>
        <taxon>Alphaproteobacteria</taxon>
        <taxon>Rhodospirillales</taxon>
        <taxon>Rhodospirillaceae</taxon>
        <taxon>Phaeospirillum</taxon>
    </lineage>
</organism>
<sequence>MSALSSPDDVANALSAERTNPLAPNDPSAYPGFFEKLLGDFGYYLDHADPVAFISHHALPLVWLIAGQAVFILLAVGAVKLYSSTSDPRASRWRKALGFAAVLLFPEALLVAVVLADR</sequence>
<keyword evidence="1" id="KW-0812">Transmembrane</keyword>
<evidence type="ECO:0000313" key="3">
    <source>
        <dbReference type="Proteomes" id="UP001597296"/>
    </source>
</evidence>
<keyword evidence="1" id="KW-0472">Membrane</keyword>
<dbReference type="RefSeq" id="WP_377318676.1">
    <property type="nucleotide sequence ID" value="NZ_JBHUIY010000048.1"/>
</dbReference>
<feature type="transmembrane region" description="Helical" evidence="1">
    <location>
        <begin position="61"/>
        <end position="83"/>
    </location>
</feature>
<dbReference type="Proteomes" id="UP001597296">
    <property type="component" value="Unassembled WGS sequence"/>
</dbReference>
<evidence type="ECO:0000256" key="1">
    <source>
        <dbReference type="SAM" id="Phobius"/>
    </source>
</evidence>
<accession>A0ABW5CH86</accession>
<dbReference type="EMBL" id="JBHUIY010000048">
    <property type="protein sequence ID" value="MFD2235465.1"/>
    <property type="molecule type" value="Genomic_DNA"/>
</dbReference>
<keyword evidence="3" id="KW-1185">Reference proteome</keyword>
<name>A0ABW5CH86_9PROT</name>
<protein>
    <submittedName>
        <fullName evidence="2">Uncharacterized protein</fullName>
    </submittedName>
</protein>
<reference evidence="3" key="1">
    <citation type="journal article" date="2019" name="Int. J. Syst. Evol. Microbiol.">
        <title>The Global Catalogue of Microorganisms (GCM) 10K type strain sequencing project: providing services to taxonomists for standard genome sequencing and annotation.</title>
        <authorList>
            <consortium name="The Broad Institute Genomics Platform"/>
            <consortium name="The Broad Institute Genome Sequencing Center for Infectious Disease"/>
            <person name="Wu L."/>
            <person name="Ma J."/>
        </authorList>
    </citation>
    <scope>NUCLEOTIDE SEQUENCE [LARGE SCALE GENOMIC DNA]</scope>
    <source>
        <strain evidence="3">KCTC 15012</strain>
    </source>
</reference>
<gene>
    <name evidence="2" type="ORF">ACFSNB_16805</name>
</gene>
<proteinExistence type="predicted"/>
<evidence type="ECO:0000313" key="2">
    <source>
        <dbReference type="EMBL" id="MFD2235465.1"/>
    </source>
</evidence>
<keyword evidence="1" id="KW-1133">Transmembrane helix</keyword>
<feature type="transmembrane region" description="Helical" evidence="1">
    <location>
        <begin position="95"/>
        <end position="116"/>
    </location>
</feature>